<keyword evidence="3 6" id="KW-0597">Phosphoprotein</keyword>
<organism evidence="9 10">
    <name type="scientific">Massilia frigida</name>
    <dbReference type="NCBI Taxonomy" id="2609281"/>
    <lineage>
        <taxon>Bacteria</taxon>
        <taxon>Pseudomonadati</taxon>
        <taxon>Pseudomonadota</taxon>
        <taxon>Betaproteobacteria</taxon>
        <taxon>Burkholderiales</taxon>
        <taxon>Oxalobacteraceae</taxon>
        <taxon>Telluria group</taxon>
        <taxon>Massilia</taxon>
    </lineage>
</organism>
<feature type="domain" description="Histidine kinase" evidence="7">
    <location>
        <begin position="301"/>
        <end position="520"/>
    </location>
</feature>
<dbReference type="Proteomes" id="UP000621455">
    <property type="component" value="Unassembled WGS sequence"/>
</dbReference>
<keyword evidence="4" id="KW-0808">Transferase</keyword>
<sequence>MNYKLLLLIVPDPHADIDGALAQPLKEQQLDAVLAAPARAVECIQELIGQDREPSVVLVGPGIGNAASIARRIRTVWPVGQILFVPAREQVDAVQTELRFVPMLGPNWSLVPLGDPRLGEKLMRAVQASRQRSRLRTTLDRANLRLAEPKAVDSVAYRQSVISEHYLASLLQHSSDAIFSLGPHDNVLYWSTGAERLFQCRPRHNQPAAELPFWSPMLDALLTRLHAGAPSLTAKMSTVIDAQTLHLEVSLARVQDESHTFIGTSISARDVSDVVHAIETERAGRQNAERLGRLKDEFLALLSHELRTPLTAVIGRTQLLRIQHPDTPDLQHSLNIIERNAKLQAKLIEDLLDVSSIVTGKLTLELHDIALVDLLRAATDSVQAMTDAKQLKLVTHYAVGAVTIAGDVHRLQQVLYNILSNAIKFTPEGGTIQVRASLVPDSLVQIVIEDSGCGIAAEFLPYVFDKFGQEDASSTRRHGGLGIGLSIAKQLTEMHSGTIAVTSPGRGLGTSFTLRFPLASVGDGTGAARQQPAMPAAQSRMLAQRRILLVEDIADTRELVKDVLSAHGAHVLTAPSALLALDLLGSEALDMVVSDIGMPQMDGYQLIGEIRRRGFAGDTLPAVALTAYASPLERQRAFDAGFQAHVAKPYIVTELVATLTALLAR</sequence>
<dbReference type="InterPro" id="IPR005467">
    <property type="entry name" value="His_kinase_dom"/>
</dbReference>
<dbReference type="InterPro" id="IPR035965">
    <property type="entry name" value="PAS-like_dom_sf"/>
</dbReference>
<gene>
    <name evidence="9" type="ORF">F2P44_17545</name>
</gene>
<dbReference type="SUPFAM" id="SSF52172">
    <property type="entry name" value="CheY-like"/>
    <property type="match status" value="1"/>
</dbReference>
<dbReference type="InterPro" id="IPR036097">
    <property type="entry name" value="HisK_dim/P_sf"/>
</dbReference>
<comment type="caution">
    <text evidence="9">The sequence shown here is derived from an EMBL/GenBank/DDBJ whole genome shotgun (WGS) entry which is preliminary data.</text>
</comment>
<dbReference type="InterPro" id="IPR001789">
    <property type="entry name" value="Sig_transdc_resp-reg_receiver"/>
</dbReference>
<evidence type="ECO:0000256" key="3">
    <source>
        <dbReference type="ARBA" id="ARBA00022553"/>
    </source>
</evidence>
<dbReference type="InterPro" id="IPR004358">
    <property type="entry name" value="Sig_transdc_His_kin-like_C"/>
</dbReference>
<dbReference type="Gene3D" id="3.30.450.20">
    <property type="entry name" value="PAS domain"/>
    <property type="match status" value="1"/>
</dbReference>
<dbReference type="Pfam" id="PF02518">
    <property type="entry name" value="HATPase_c"/>
    <property type="match status" value="1"/>
</dbReference>
<keyword evidence="10" id="KW-1185">Reference proteome</keyword>
<dbReference type="EMBL" id="WHJG01000017">
    <property type="protein sequence ID" value="NHZ81064.1"/>
    <property type="molecule type" value="Genomic_DNA"/>
</dbReference>
<feature type="domain" description="Response regulatory" evidence="8">
    <location>
        <begin position="546"/>
        <end position="663"/>
    </location>
</feature>
<dbReference type="SUPFAM" id="SSF55785">
    <property type="entry name" value="PYP-like sensor domain (PAS domain)"/>
    <property type="match status" value="1"/>
</dbReference>
<evidence type="ECO:0000259" key="8">
    <source>
        <dbReference type="PROSITE" id="PS50110"/>
    </source>
</evidence>
<name>A0ABX0NE58_9BURK</name>
<dbReference type="PROSITE" id="PS50110">
    <property type="entry name" value="RESPONSE_REGULATORY"/>
    <property type="match status" value="1"/>
</dbReference>
<evidence type="ECO:0000256" key="2">
    <source>
        <dbReference type="ARBA" id="ARBA00012438"/>
    </source>
</evidence>
<dbReference type="SMART" id="SM00388">
    <property type="entry name" value="HisKA"/>
    <property type="match status" value="1"/>
</dbReference>
<feature type="modified residue" description="4-aspartylphosphate" evidence="6">
    <location>
        <position position="595"/>
    </location>
</feature>
<evidence type="ECO:0000256" key="1">
    <source>
        <dbReference type="ARBA" id="ARBA00000085"/>
    </source>
</evidence>
<evidence type="ECO:0000313" key="10">
    <source>
        <dbReference type="Proteomes" id="UP000621455"/>
    </source>
</evidence>
<keyword evidence="5" id="KW-0418">Kinase</keyword>
<dbReference type="PANTHER" id="PTHR43047:SF72">
    <property type="entry name" value="OSMOSENSING HISTIDINE PROTEIN KINASE SLN1"/>
    <property type="match status" value="1"/>
</dbReference>
<evidence type="ECO:0000259" key="7">
    <source>
        <dbReference type="PROSITE" id="PS50109"/>
    </source>
</evidence>
<evidence type="ECO:0000256" key="6">
    <source>
        <dbReference type="PROSITE-ProRule" id="PRU00169"/>
    </source>
</evidence>
<dbReference type="Pfam" id="PF00989">
    <property type="entry name" value="PAS"/>
    <property type="match status" value="1"/>
</dbReference>
<evidence type="ECO:0000313" key="9">
    <source>
        <dbReference type="EMBL" id="NHZ81064.1"/>
    </source>
</evidence>
<evidence type="ECO:0000256" key="5">
    <source>
        <dbReference type="ARBA" id="ARBA00022777"/>
    </source>
</evidence>
<dbReference type="SUPFAM" id="SSF55874">
    <property type="entry name" value="ATPase domain of HSP90 chaperone/DNA topoisomerase II/histidine kinase"/>
    <property type="match status" value="1"/>
</dbReference>
<protein>
    <recommendedName>
        <fullName evidence="2">histidine kinase</fullName>
        <ecNumber evidence="2">2.7.13.3</ecNumber>
    </recommendedName>
</protein>
<dbReference type="InterPro" id="IPR003661">
    <property type="entry name" value="HisK_dim/P_dom"/>
</dbReference>
<dbReference type="PANTHER" id="PTHR43047">
    <property type="entry name" value="TWO-COMPONENT HISTIDINE PROTEIN KINASE"/>
    <property type="match status" value="1"/>
</dbReference>
<comment type="catalytic activity">
    <reaction evidence="1">
        <text>ATP + protein L-histidine = ADP + protein N-phospho-L-histidine.</text>
        <dbReference type="EC" id="2.7.13.3"/>
    </reaction>
</comment>
<dbReference type="InterPro" id="IPR011006">
    <property type="entry name" value="CheY-like_superfamily"/>
</dbReference>
<dbReference type="InterPro" id="IPR036890">
    <property type="entry name" value="HATPase_C_sf"/>
</dbReference>
<dbReference type="SMART" id="SM00387">
    <property type="entry name" value="HATPase_c"/>
    <property type="match status" value="1"/>
</dbReference>
<dbReference type="PRINTS" id="PR00344">
    <property type="entry name" value="BCTRLSENSOR"/>
</dbReference>
<dbReference type="CDD" id="cd16922">
    <property type="entry name" value="HATPase_EvgS-ArcB-TorS-like"/>
    <property type="match status" value="1"/>
</dbReference>
<dbReference type="PROSITE" id="PS50109">
    <property type="entry name" value="HIS_KIN"/>
    <property type="match status" value="1"/>
</dbReference>
<proteinExistence type="predicted"/>
<dbReference type="SMART" id="SM00448">
    <property type="entry name" value="REC"/>
    <property type="match status" value="1"/>
</dbReference>
<dbReference type="InterPro" id="IPR003594">
    <property type="entry name" value="HATPase_dom"/>
</dbReference>
<evidence type="ECO:0000256" key="4">
    <source>
        <dbReference type="ARBA" id="ARBA00022679"/>
    </source>
</evidence>
<dbReference type="Gene3D" id="1.10.287.130">
    <property type="match status" value="1"/>
</dbReference>
<dbReference type="InterPro" id="IPR013767">
    <property type="entry name" value="PAS_fold"/>
</dbReference>
<dbReference type="EC" id="2.7.13.3" evidence="2"/>
<dbReference type="Gene3D" id="3.40.50.2300">
    <property type="match status" value="1"/>
</dbReference>
<reference evidence="9 10" key="1">
    <citation type="submission" date="2019-10" db="EMBL/GenBank/DDBJ databases">
        <title>Taxonomy of Antarctic Massilia spp.: description of Massilia rubra sp. nov., Massilia aquatica sp. nov., Massilia mucilaginosa sp. nov., Massilia frigida sp. nov. isolated from streams, lakes and regoliths.</title>
        <authorList>
            <person name="Holochova P."/>
            <person name="Sedlacek I."/>
            <person name="Kralova S."/>
            <person name="Maslanova I."/>
            <person name="Busse H.-J."/>
            <person name="Stankova E."/>
            <person name="Vrbovska V."/>
            <person name="Kovarovic V."/>
            <person name="Bartak M."/>
            <person name="Svec P."/>
            <person name="Pantucek R."/>
        </authorList>
    </citation>
    <scope>NUCLEOTIDE SEQUENCE [LARGE SCALE GENOMIC DNA]</scope>
    <source>
        <strain evidence="9 10">CCM 8695</strain>
    </source>
</reference>
<accession>A0ABX0NE58</accession>
<dbReference type="Pfam" id="PF00512">
    <property type="entry name" value="HisKA"/>
    <property type="match status" value="1"/>
</dbReference>
<dbReference type="CDD" id="cd00082">
    <property type="entry name" value="HisKA"/>
    <property type="match status" value="1"/>
</dbReference>
<dbReference type="RefSeq" id="WP_167088395.1">
    <property type="nucleotide sequence ID" value="NZ_WHJG01000017.1"/>
</dbReference>
<dbReference type="SUPFAM" id="SSF47384">
    <property type="entry name" value="Homodimeric domain of signal transducing histidine kinase"/>
    <property type="match status" value="1"/>
</dbReference>
<dbReference type="Gene3D" id="3.30.565.10">
    <property type="entry name" value="Histidine kinase-like ATPase, C-terminal domain"/>
    <property type="match status" value="1"/>
</dbReference>
<dbReference type="Pfam" id="PF00072">
    <property type="entry name" value="Response_reg"/>
    <property type="match status" value="1"/>
</dbReference>